<dbReference type="AlphaFoldDB" id="A0A168RZI1"/>
<proteinExistence type="predicted"/>
<keyword evidence="4" id="KW-1185">Reference proteome</keyword>
<keyword evidence="2" id="KW-0472">Membrane</keyword>
<dbReference type="EMBL" id="LT554760">
    <property type="protein sequence ID" value="SAM07597.1"/>
    <property type="molecule type" value="Genomic_DNA"/>
</dbReference>
<sequence>MQDYNSTPPILSSLTVLLLIVPTHYILIRHSDDNTNDNDNDSLVEEELHSSQESSSSITCEDYDYVVRKAGILDFLKRTMATEQPHDVSKYDQKFVNVQDLFSTLQMYIPKMDTTYNAGQVSR</sequence>
<keyword evidence="2" id="KW-1133">Transmembrane helix</keyword>
<reference evidence="3" key="1">
    <citation type="submission" date="2016-04" db="EMBL/GenBank/DDBJ databases">
        <authorList>
            <person name="Evans L.H."/>
            <person name="Alamgir A."/>
            <person name="Owens N."/>
            <person name="Weber N.D."/>
            <person name="Virtaneva K."/>
            <person name="Barbian K."/>
            <person name="Babar A."/>
            <person name="Rosenke K."/>
        </authorList>
    </citation>
    <scope>NUCLEOTIDE SEQUENCE [LARGE SCALE GENOMIC DNA]</scope>
    <source>
        <strain evidence="3">CBS 101.48</strain>
    </source>
</reference>
<feature type="region of interest" description="Disordered" evidence="1">
    <location>
        <begin position="30"/>
        <end position="58"/>
    </location>
</feature>
<evidence type="ECO:0000313" key="3">
    <source>
        <dbReference type="EMBL" id="SAM07597.1"/>
    </source>
</evidence>
<name>A0A168RZI1_ABSGL</name>
<evidence type="ECO:0000256" key="2">
    <source>
        <dbReference type="SAM" id="Phobius"/>
    </source>
</evidence>
<gene>
    <name evidence="3" type="primary">ABSGL_13240.1 scaffold 13659</name>
</gene>
<keyword evidence="2" id="KW-0812">Transmembrane</keyword>
<evidence type="ECO:0000313" key="4">
    <source>
        <dbReference type="Proteomes" id="UP000078561"/>
    </source>
</evidence>
<evidence type="ECO:0000256" key="1">
    <source>
        <dbReference type="SAM" id="MobiDB-lite"/>
    </source>
</evidence>
<dbReference type="InParanoid" id="A0A168RZI1"/>
<accession>A0A168RZI1</accession>
<protein>
    <submittedName>
        <fullName evidence="3">Uncharacterized protein</fullName>
    </submittedName>
</protein>
<organism evidence="3">
    <name type="scientific">Absidia glauca</name>
    <name type="common">Pin mould</name>
    <dbReference type="NCBI Taxonomy" id="4829"/>
    <lineage>
        <taxon>Eukaryota</taxon>
        <taxon>Fungi</taxon>
        <taxon>Fungi incertae sedis</taxon>
        <taxon>Mucoromycota</taxon>
        <taxon>Mucoromycotina</taxon>
        <taxon>Mucoromycetes</taxon>
        <taxon>Mucorales</taxon>
        <taxon>Cunninghamellaceae</taxon>
        <taxon>Absidia</taxon>
    </lineage>
</organism>
<dbReference type="Proteomes" id="UP000078561">
    <property type="component" value="Unassembled WGS sequence"/>
</dbReference>
<feature type="transmembrane region" description="Helical" evidence="2">
    <location>
        <begin position="6"/>
        <end position="28"/>
    </location>
</feature>
<feature type="compositionally biased region" description="Acidic residues" evidence="1">
    <location>
        <begin position="34"/>
        <end position="45"/>
    </location>
</feature>